<sequence>MPLPKRQILPGSLLATAVSKHVVLLPPLLYIGFRQRGPQTPATSSIRILKFEAKKASLRMTGNDPWLRTVLPLCDNIDHSNSYIPTLLHNELYSRVLTHITRKNSGMIDRLRPPSLARINACTRMPGAFETSILIIGYSALRCAVRLERTVQYVYRPGPGRYAGFHIGFGPVSTHIDSHRRSSVLPILPRCNYPRSSRLVPGPRFEGLRDIHAWGQLHVAQTRKEADTRETRERGDYIRCMGLCTNDLRQPLSSWKGKALCA</sequence>
<dbReference type="GeneID" id="70215220"/>
<protein>
    <submittedName>
        <fullName evidence="1">Uncharacterized protein</fullName>
    </submittedName>
</protein>
<dbReference type="EMBL" id="JAGMUX010000003">
    <property type="protein sequence ID" value="KAH7264977.1"/>
    <property type="molecule type" value="Genomic_DNA"/>
</dbReference>
<accession>A0A9P9HWZ0</accession>
<organism evidence="1 2">
    <name type="scientific">Fusarium redolens</name>
    <dbReference type="NCBI Taxonomy" id="48865"/>
    <lineage>
        <taxon>Eukaryota</taxon>
        <taxon>Fungi</taxon>
        <taxon>Dikarya</taxon>
        <taxon>Ascomycota</taxon>
        <taxon>Pezizomycotina</taxon>
        <taxon>Sordariomycetes</taxon>
        <taxon>Hypocreomycetidae</taxon>
        <taxon>Hypocreales</taxon>
        <taxon>Nectriaceae</taxon>
        <taxon>Fusarium</taxon>
        <taxon>Fusarium redolens species complex</taxon>
    </lineage>
</organism>
<evidence type="ECO:0000313" key="2">
    <source>
        <dbReference type="Proteomes" id="UP000720189"/>
    </source>
</evidence>
<proteinExistence type="predicted"/>
<reference evidence="1" key="1">
    <citation type="journal article" date="2021" name="Nat. Commun.">
        <title>Genetic determinants of endophytism in the Arabidopsis root mycobiome.</title>
        <authorList>
            <person name="Mesny F."/>
            <person name="Miyauchi S."/>
            <person name="Thiergart T."/>
            <person name="Pickel B."/>
            <person name="Atanasova L."/>
            <person name="Karlsson M."/>
            <person name="Huettel B."/>
            <person name="Barry K.W."/>
            <person name="Haridas S."/>
            <person name="Chen C."/>
            <person name="Bauer D."/>
            <person name="Andreopoulos W."/>
            <person name="Pangilinan J."/>
            <person name="LaButti K."/>
            <person name="Riley R."/>
            <person name="Lipzen A."/>
            <person name="Clum A."/>
            <person name="Drula E."/>
            <person name="Henrissat B."/>
            <person name="Kohler A."/>
            <person name="Grigoriev I.V."/>
            <person name="Martin F.M."/>
            <person name="Hacquard S."/>
        </authorList>
    </citation>
    <scope>NUCLEOTIDE SEQUENCE</scope>
    <source>
        <strain evidence="1">MPI-CAGE-AT-0023</strain>
    </source>
</reference>
<keyword evidence="2" id="KW-1185">Reference proteome</keyword>
<dbReference type="AlphaFoldDB" id="A0A9P9HWZ0"/>
<evidence type="ECO:0000313" key="1">
    <source>
        <dbReference type="EMBL" id="KAH7264977.1"/>
    </source>
</evidence>
<dbReference type="RefSeq" id="XP_046053712.1">
    <property type="nucleotide sequence ID" value="XM_046185266.1"/>
</dbReference>
<comment type="caution">
    <text evidence="1">The sequence shown here is derived from an EMBL/GenBank/DDBJ whole genome shotgun (WGS) entry which is preliminary data.</text>
</comment>
<name>A0A9P9HWZ0_FUSRE</name>
<dbReference type="Proteomes" id="UP000720189">
    <property type="component" value="Unassembled WGS sequence"/>
</dbReference>
<gene>
    <name evidence="1" type="ORF">BKA55DRAFT_230126</name>
</gene>